<dbReference type="OMA" id="DSCGAVQ"/>
<dbReference type="InterPro" id="IPR015892">
    <property type="entry name" value="Carbonic_anhydrase_CS"/>
</dbReference>
<organism evidence="10 11">
    <name type="scientific">Corynebacterium urealyticum</name>
    <dbReference type="NCBI Taxonomy" id="43771"/>
    <lineage>
        <taxon>Bacteria</taxon>
        <taxon>Bacillati</taxon>
        <taxon>Actinomycetota</taxon>
        <taxon>Actinomycetes</taxon>
        <taxon>Mycobacteriales</taxon>
        <taxon>Corynebacteriaceae</taxon>
        <taxon>Corynebacterium</taxon>
    </lineage>
</organism>
<dbReference type="Proteomes" id="UP000249451">
    <property type="component" value="Unassembled WGS sequence"/>
</dbReference>
<comment type="caution">
    <text evidence="10">The sequence shown here is derived from an EMBL/GenBank/DDBJ whole genome shotgun (WGS) entry which is preliminary data.</text>
</comment>
<evidence type="ECO:0000313" key="10">
    <source>
        <dbReference type="EMBL" id="PZP03586.1"/>
    </source>
</evidence>
<dbReference type="EMBL" id="QFNY01000008">
    <property type="protein sequence ID" value="PZP03586.1"/>
    <property type="molecule type" value="Genomic_DNA"/>
</dbReference>
<dbReference type="InterPro" id="IPR001765">
    <property type="entry name" value="Carbonic_anhydrase"/>
</dbReference>
<dbReference type="SMART" id="SM00947">
    <property type="entry name" value="Pro_CA"/>
    <property type="match status" value="1"/>
</dbReference>
<evidence type="ECO:0000256" key="5">
    <source>
        <dbReference type="ARBA" id="ARBA00024993"/>
    </source>
</evidence>
<feature type="region of interest" description="Disordered" evidence="9">
    <location>
        <begin position="1"/>
        <end position="76"/>
    </location>
</feature>
<accession>A0A2W5D8C5</accession>
<dbReference type="PANTHER" id="PTHR11002:SF79">
    <property type="entry name" value="CARBONIC ANHYDRASE 2"/>
    <property type="match status" value="1"/>
</dbReference>
<evidence type="ECO:0000256" key="7">
    <source>
        <dbReference type="PIRSR" id="PIRSR601765-1"/>
    </source>
</evidence>
<feature type="binding site" evidence="7">
    <location>
        <position position="121"/>
    </location>
    <ligand>
        <name>Zn(2+)</name>
        <dbReference type="ChEBI" id="CHEBI:29105"/>
    </ligand>
</feature>
<evidence type="ECO:0000256" key="3">
    <source>
        <dbReference type="ARBA" id="ARBA00022833"/>
    </source>
</evidence>
<keyword evidence="7" id="KW-0479">Metal-binding</keyword>
<comment type="function">
    <text evidence="8">Reversible hydration of carbon dioxide.</text>
</comment>
<keyword evidence="3 7" id="KW-0862">Zinc</keyword>
<evidence type="ECO:0000256" key="2">
    <source>
        <dbReference type="ARBA" id="ARBA00012925"/>
    </source>
</evidence>
<proteinExistence type="inferred from homology"/>
<evidence type="ECO:0000256" key="1">
    <source>
        <dbReference type="ARBA" id="ARBA00006217"/>
    </source>
</evidence>
<dbReference type="AlphaFoldDB" id="A0A2W5D8C5"/>
<reference evidence="10 11" key="1">
    <citation type="submission" date="2017-11" db="EMBL/GenBank/DDBJ databases">
        <title>Infants hospitalized years apart are colonized by the same room-sourced microbial strains.</title>
        <authorList>
            <person name="Brooks B."/>
            <person name="Olm M.R."/>
            <person name="Firek B.A."/>
            <person name="Baker R."/>
            <person name="Thomas B.C."/>
            <person name="Morowitz M.J."/>
            <person name="Banfield J.F."/>
        </authorList>
    </citation>
    <scope>NUCLEOTIDE SEQUENCE [LARGE SCALE GENOMIC DNA]</scope>
    <source>
        <strain evidence="10">S2_012_000_R3_87</strain>
    </source>
</reference>
<dbReference type="SUPFAM" id="SSF53056">
    <property type="entry name" value="beta-carbonic anhydrase, cab"/>
    <property type="match status" value="1"/>
</dbReference>
<comment type="function">
    <text evidence="5">Catalyzes the reversible hydration of carbon dioxide to form bicarbonate.</text>
</comment>
<dbReference type="GO" id="GO:0008270">
    <property type="term" value="F:zinc ion binding"/>
    <property type="evidence" value="ECO:0007669"/>
    <property type="project" value="UniProtKB-UniRule"/>
</dbReference>
<dbReference type="PANTHER" id="PTHR11002">
    <property type="entry name" value="CARBONIC ANHYDRASE"/>
    <property type="match status" value="1"/>
</dbReference>
<comment type="similarity">
    <text evidence="1 8">Belongs to the beta-class carbonic anhydrase family.</text>
</comment>
<feature type="compositionally biased region" description="Polar residues" evidence="9">
    <location>
        <begin position="46"/>
        <end position="62"/>
    </location>
</feature>
<dbReference type="InterPro" id="IPR036874">
    <property type="entry name" value="Carbonic_anhydrase_sf"/>
</dbReference>
<comment type="catalytic activity">
    <reaction evidence="6 8">
        <text>hydrogencarbonate + H(+) = CO2 + H2O</text>
        <dbReference type="Rhea" id="RHEA:10748"/>
        <dbReference type="ChEBI" id="CHEBI:15377"/>
        <dbReference type="ChEBI" id="CHEBI:15378"/>
        <dbReference type="ChEBI" id="CHEBI:16526"/>
        <dbReference type="ChEBI" id="CHEBI:17544"/>
        <dbReference type="EC" id="4.2.1.1"/>
    </reaction>
</comment>
<dbReference type="Gene3D" id="3.40.1050.10">
    <property type="entry name" value="Carbonic anhydrase"/>
    <property type="match status" value="1"/>
</dbReference>
<dbReference type="PROSITE" id="PS00705">
    <property type="entry name" value="PROK_CO2_ANHYDRASE_2"/>
    <property type="match status" value="1"/>
</dbReference>
<evidence type="ECO:0000256" key="8">
    <source>
        <dbReference type="RuleBase" id="RU003956"/>
    </source>
</evidence>
<protein>
    <recommendedName>
        <fullName evidence="2 8">Carbonic anhydrase</fullName>
        <ecNumber evidence="2 8">4.2.1.1</ecNumber>
    </recommendedName>
    <alternativeName>
        <fullName evidence="8">Carbonate dehydratase</fullName>
    </alternativeName>
</protein>
<dbReference type="EC" id="4.2.1.1" evidence="2 8"/>
<feature type="binding site" evidence="7">
    <location>
        <position position="172"/>
    </location>
    <ligand>
        <name>Zn(2+)</name>
        <dbReference type="ChEBI" id="CHEBI:29105"/>
    </ligand>
</feature>
<evidence type="ECO:0000256" key="4">
    <source>
        <dbReference type="ARBA" id="ARBA00023239"/>
    </source>
</evidence>
<dbReference type="Pfam" id="PF00484">
    <property type="entry name" value="Pro_CA"/>
    <property type="match status" value="1"/>
</dbReference>
<dbReference type="CDD" id="cd03378">
    <property type="entry name" value="beta_CA_cladeC"/>
    <property type="match status" value="1"/>
</dbReference>
<feature type="compositionally biased region" description="Basic and acidic residues" evidence="9">
    <location>
        <begin position="33"/>
        <end position="45"/>
    </location>
</feature>
<keyword evidence="4 8" id="KW-0456">Lyase</keyword>
<name>A0A2W5D8C5_9CORY</name>
<comment type="cofactor">
    <cofactor evidence="7">
        <name>Zn(2+)</name>
        <dbReference type="ChEBI" id="CHEBI:29105"/>
    </cofactor>
    <text evidence="7">Binds 1 zinc ion per subunit.</text>
</comment>
<dbReference type="GO" id="GO:0004089">
    <property type="term" value="F:carbonate dehydratase activity"/>
    <property type="evidence" value="ECO:0007669"/>
    <property type="project" value="UniProtKB-UniRule"/>
</dbReference>
<gene>
    <name evidence="10" type="ORF">DI609_00735</name>
</gene>
<evidence type="ECO:0000313" key="11">
    <source>
        <dbReference type="Proteomes" id="UP000249451"/>
    </source>
</evidence>
<evidence type="ECO:0000256" key="6">
    <source>
        <dbReference type="ARBA" id="ARBA00048348"/>
    </source>
</evidence>
<feature type="binding site" evidence="7">
    <location>
        <position position="119"/>
    </location>
    <ligand>
        <name>Zn(2+)</name>
        <dbReference type="ChEBI" id="CHEBI:29105"/>
    </ligand>
</feature>
<dbReference type="GO" id="GO:0015976">
    <property type="term" value="P:carbon utilization"/>
    <property type="evidence" value="ECO:0007669"/>
    <property type="project" value="InterPro"/>
</dbReference>
<feature type="binding site" evidence="7">
    <location>
        <position position="175"/>
    </location>
    <ligand>
        <name>Zn(2+)</name>
        <dbReference type="ChEBI" id="CHEBI:29105"/>
    </ligand>
</feature>
<evidence type="ECO:0000256" key="9">
    <source>
        <dbReference type="SAM" id="MobiDB-lite"/>
    </source>
</evidence>
<sequence length="275" mass="29981">MKAHRRVDYSGCSKAVGGPHLPDCPTKLSWESFKSKIEAMTDSRSPESPSNTVPGQQANTESQEPTAQQQTMTPAQAWAAMRDGNRRFMIEDVAHPNQDVNRRHVLTAGQRPHAVVLACSDSRVPVEIVFDQGLGDVFVIRTAGEITDLSVLASLEFAVDGLGVPLVLVLGHEACGAVAAAQTALNTGQLPNGFQRVLVEKVTPSLLAARREGREGSQDFEKQHVVEITRHIMDRSPEIQQQVEQGRCAVVGLRYRLEDGLAEPLISFGLDEDQL</sequence>
<feature type="compositionally biased region" description="Low complexity" evidence="9">
    <location>
        <begin position="63"/>
        <end position="76"/>
    </location>
</feature>